<dbReference type="InParanoid" id="I1S869"/>
<dbReference type="EMBL" id="HG970335">
    <property type="protein sequence ID" value="CEF84769.1"/>
    <property type="molecule type" value="Genomic_DNA"/>
</dbReference>
<feature type="compositionally biased region" description="Basic and acidic residues" evidence="1">
    <location>
        <begin position="43"/>
        <end position="58"/>
    </location>
</feature>
<sequence length="222" mass="24577">MPRNLERLRAPTQTGMQAAQYGTGSWGLASTESNHPAGSNGETRGEGERKQGNKETEAAHSTAQHSTVQIHMDKCGAQPNIPLHSDRHLTICPIQRNERSACFNKKANSEKFYLKRIIVFRFASSHWGLLSEIAISEPEKVEAWVGREKCLDNGVSSLKKSDLPSPHVTLSMGCRGQHSCPSNRNKLHQSHPRQESQATELALAGIVVLAATQRQHTEYHLI</sequence>
<dbReference type="EnsemblFungi" id="CEF84769">
    <property type="protein sequence ID" value="CEF84769"/>
    <property type="gene ID" value="FGRRES_13047"/>
</dbReference>
<organism evidence="2 4">
    <name type="scientific">Gibberella zeae (strain ATCC MYA-4620 / CBS 123657 / FGSC 9075 / NRRL 31084 / PH-1)</name>
    <name type="common">Wheat head blight fungus</name>
    <name type="synonym">Fusarium graminearum</name>
    <dbReference type="NCBI Taxonomy" id="229533"/>
    <lineage>
        <taxon>Eukaryota</taxon>
        <taxon>Fungi</taxon>
        <taxon>Dikarya</taxon>
        <taxon>Ascomycota</taxon>
        <taxon>Pezizomycotina</taxon>
        <taxon>Sordariomycetes</taxon>
        <taxon>Hypocreomycetidae</taxon>
        <taxon>Hypocreales</taxon>
        <taxon>Nectriaceae</taxon>
        <taxon>Fusarium</taxon>
    </lineage>
</organism>
<dbReference type="RefSeq" id="XP_011326730.1">
    <property type="nucleotide sequence ID" value="XM_011328428.1"/>
</dbReference>
<reference evidence="3" key="4">
    <citation type="submission" date="2017-01" db="UniProtKB">
        <authorList>
            <consortium name="EnsemblFungi"/>
        </authorList>
    </citation>
    <scope>IDENTIFICATION</scope>
    <source>
        <strain evidence="3">PH-1 / ATCC MYA-4620 / FGSC 9075 / NRRL 31084</strain>
    </source>
</reference>
<reference evidence="2 4" key="3">
    <citation type="journal article" date="2015" name="BMC Genomics">
        <title>The completed genome sequence of the pathogenic ascomycete fungus Fusarium graminearum.</title>
        <authorList>
            <person name="King R."/>
            <person name="Urban M."/>
            <person name="Hammond-Kosack M.C."/>
            <person name="Hassani-Pak K."/>
            <person name="Hammond-Kosack K.E."/>
        </authorList>
    </citation>
    <scope>NUCLEOTIDE SEQUENCE [LARGE SCALE GENOMIC DNA]</scope>
    <source>
        <strain evidence="4">ATCC MYA-4620 / CBS 123657 / FGSC 9075 / NRRL 31084 / PH-1</strain>
        <strain evidence="2">PH-1</strain>
    </source>
</reference>
<dbReference type="Proteomes" id="UP000070720">
    <property type="component" value="Chromosome 4"/>
</dbReference>
<evidence type="ECO:0000313" key="4">
    <source>
        <dbReference type="Proteomes" id="UP000070720"/>
    </source>
</evidence>
<proteinExistence type="predicted"/>
<dbReference type="VEuPathDB" id="FungiDB:FGRAMPH1_01G23801"/>
<name>I1S869_GIBZE</name>
<evidence type="ECO:0000313" key="3">
    <source>
        <dbReference type="EnsemblFungi" id="CEF84769"/>
    </source>
</evidence>
<gene>
    <name evidence="2" type="ORF">FGRAMPH1_01T23801</name>
</gene>
<reference evidence="3 4" key="1">
    <citation type="journal article" date="2007" name="Science">
        <title>The Fusarium graminearum genome reveals a link between localized polymorphism and pathogen specialization.</title>
        <authorList>
            <person name="Cuomo C.A."/>
            <person name="Gueldener U."/>
            <person name="Xu J.-R."/>
            <person name="Trail F."/>
            <person name="Turgeon B.G."/>
            <person name="Di Pietro A."/>
            <person name="Walton J.D."/>
            <person name="Ma L.-J."/>
            <person name="Baker S.E."/>
            <person name="Rep M."/>
            <person name="Adam G."/>
            <person name="Antoniw J."/>
            <person name="Baldwin T."/>
            <person name="Calvo S.E."/>
            <person name="Chang Y.-L."/>
            <person name="DeCaprio D."/>
            <person name="Gale L.R."/>
            <person name="Gnerre S."/>
            <person name="Goswami R.S."/>
            <person name="Hammond-Kosack K."/>
            <person name="Harris L.J."/>
            <person name="Hilburn K."/>
            <person name="Kennell J.C."/>
            <person name="Kroken S."/>
            <person name="Magnuson J.K."/>
            <person name="Mannhaupt G."/>
            <person name="Mauceli E.W."/>
            <person name="Mewes H.-W."/>
            <person name="Mitterbauer R."/>
            <person name="Muehlbauer G."/>
            <person name="Muensterkoetter M."/>
            <person name="Nelson D."/>
            <person name="O'Donnell K."/>
            <person name="Ouellet T."/>
            <person name="Qi W."/>
            <person name="Quesneville H."/>
            <person name="Roncero M.I.G."/>
            <person name="Seong K.-Y."/>
            <person name="Tetko I.V."/>
            <person name="Urban M."/>
            <person name="Waalwijk C."/>
            <person name="Ward T.J."/>
            <person name="Yao J."/>
            <person name="Birren B.W."/>
            <person name="Kistler H.C."/>
        </authorList>
    </citation>
    <scope>NUCLEOTIDE SEQUENCE [LARGE SCALE GENOMIC DNA]</scope>
    <source>
        <strain evidence="4">ATCC MYA-4620 / CBS 123657 / FGSC 9075 / NRRL 31084 / PH-1</strain>
        <strain evidence="3">PH-1 / ATCC MYA-4620 / FGSC 9075 / NRRL 31084</strain>
    </source>
</reference>
<dbReference type="KEGG" id="fgr:FGSG_13047"/>
<evidence type="ECO:0000313" key="2">
    <source>
        <dbReference type="EMBL" id="CEF84769.1"/>
    </source>
</evidence>
<accession>I1S869</accession>
<dbReference type="AlphaFoldDB" id="I1S869"/>
<feature type="compositionally biased region" description="Polar residues" evidence="1">
    <location>
        <begin position="11"/>
        <end position="42"/>
    </location>
</feature>
<accession>A0A098DTU7</accession>
<protein>
    <submittedName>
        <fullName evidence="2">Chromosome 4, complete genome</fullName>
    </submittedName>
</protein>
<evidence type="ECO:0000256" key="1">
    <source>
        <dbReference type="SAM" id="MobiDB-lite"/>
    </source>
</evidence>
<keyword evidence="4" id="KW-1185">Reference proteome</keyword>
<feature type="region of interest" description="Disordered" evidence="1">
    <location>
        <begin position="1"/>
        <end position="66"/>
    </location>
</feature>
<reference evidence="3 4" key="2">
    <citation type="journal article" date="2010" name="Nature">
        <title>Comparative genomics reveals mobile pathogenicity chromosomes in Fusarium.</title>
        <authorList>
            <person name="Ma L.J."/>
            <person name="van der Does H.C."/>
            <person name="Borkovich K.A."/>
            <person name="Coleman J.J."/>
            <person name="Daboussi M.J."/>
            <person name="Di Pietro A."/>
            <person name="Dufresne M."/>
            <person name="Freitag M."/>
            <person name="Grabherr M."/>
            <person name="Henrissat B."/>
            <person name="Houterman P.M."/>
            <person name="Kang S."/>
            <person name="Shim W.B."/>
            <person name="Woloshuk C."/>
            <person name="Xie X."/>
            <person name="Xu J.R."/>
            <person name="Antoniw J."/>
            <person name="Baker S.E."/>
            <person name="Bluhm B.H."/>
            <person name="Breakspear A."/>
            <person name="Brown D.W."/>
            <person name="Butchko R.A."/>
            <person name="Chapman S."/>
            <person name="Coulson R."/>
            <person name="Coutinho P.M."/>
            <person name="Danchin E.G."/>
            <person name="Diener A."/>
            <person name="Gale L.R."/>
            <person name="Gardiner D.M."/>
            <person name="Goff S."/>
            <person name="Hammond-Kosack K.E."/>
            <person name="Hilburn K."/>
            <person name="Hua-Van A."/>
            <person name="Jonkers W."/>
            <person name="Kazan K."/>
            <person name="Kodira C.D."/>
            <person name="Koehrsen M."/>
            <person name="Kumar L."/>
            <person name="Lee Y.H."/>
            <person name="Li L."/>
            <person name="Manners J.M."/>
            <person name="Miranda-Saavedra D."/>
            <person name="Mukherjee M."/>
            <person name="Park G."/>
            <person name="Park J."/>
            <person name="Park S.Y."/>
            <person name="Proctor R.H."/>
            <person name="Regev A."/>
            <person name="Ruiz-Roldan M.C."/>
            <person name="Sain D."/>
            <person name="Sakthikumar S."/>
            <person name="Sykes S."/>
            <person name="Schwartz D.C."/>
            <person name="Turgeon B.G."/>
            <person name="Wapinski I."/>
            <person name="Yoder O."/>
            <person name="Young S."/>
            <person name="Zeng Q."/>
            <person name="Zhou S."/>
            <person name="Galagan J."/>
            <person name="Cuomo C.A."/>
            <person name="Kistler H.C."/>
            <person name="Rep M."/>
        </authorList>
    </citation>
    <scope>GENOME REANNOTATION</scope>
    <source>
        <strain evidence="4">ATCC MYA-4620 / CBS 123657 / FGSC 9075 / NRRL 31084 / PH-1</strain>
        <strain evidence="3">PH-1 / ATCC MYA-4620 / FGSC 9075 / NRRL 31084</strain>
    </source>
</reference>
<dbReference type="HOGENOM" id="CLU_1245474_0_0_1"/>